<evidence type="ECO:0000256" key="1">
    <source>
        <dbReference type="SAM" id="Phobius"/>
    </source>
</evidence>
<reference evidence="3" key="1">
    <citation type="journal article" date="2019" name="Int. J. Syst. Evol. Microbiol.">
        <title>The Global Catalogue of Microorganisms (GCM) 10K type strain sequencing project: providing services to taxonomists for standard genome sequencing and annotation.</title>
        <authorList>
            <consortium name="The Broad Institute Genomics Platform"/>
            <consortium name="The Broad Institute Genome Sequencing Center for Infectious Disease"/>
            <person name="Wu L."/>
            <person name="Ma J."/>
        </authorList>
    </citation>
    <scope>NUCLEOTIDE SEQUENCE [LARGE SCALE GENOMIC DNA]</scope>
    <source>
        <strain evidence="3">CGMCC 4.1469</strain>
    </source>
</reference>
<feature type="transmembrane region" description="Helical" evidence="1">
    <location>
        <begin position="12"/>
        <end position="33"/>
    </location>
</feature>
<keyword evidence="3" id="KW-1185">Reference proteome</keyword>
<dbReference type="EMBL" id="JBHSMQ010000003">
    <property type="protein sequence ID" value="MFC5455410.1"/>
    <property type="molecule type" value="Genomic_DNA"/>
</dbReference>
<comment type="caution">
    <text evidence="2">The sequence shown here is derived from an EMBL/GenBank/DDBJ whole genome shotgun (WGS) entry which is preliminary data.</text>
</comment>
<keyword evidence="1" id="KW-0472">Membrane</keyword>
<proteinExistence type="predicted"/>
<evidence type="ECO:0000313" key="3">
    <source>
        <dbReference type="Proteomes" id="UP001596052"/>
    </source>
</evidence>
<dbReference type="Proteomes" id="UP001596052">
    <property type="component" value="Unassembled WGS sequence"/>
</dbReference>
<evidence type="ECO:0000313" key="2">
    <source>
        <dbReference type="EMBL" id="MFC5455410.1"/>
    </source>
</evidence>
<organism evidence="2 3">
    <name type="scientific">Prosthecobacter fluviatilis</name>
    <dbReference type="NCBI Taxonomy" id="445931"/>
    <lineage>
        <taxon>Bacteria</taxon>
        <taxon>Pseudomonadati</taxon>
        <taxon>Verrucomicrobiota</taxon>
        <taxon>Verrucomicrobiia</taxon>
        <taxon>Verrucomicrobiales</taxon>
        <taxon>Verrucomicrobiaceae</taxon>
        <taxon>Prosthecobacter</taxon>
    </lineage>
</organism>
<dbReference type="RefSeq" id="WP_377166463.1">
    <property type="nucleotide sequence ID" value="NZ_JBHSMQ010000003.1"/>
</dbReference>
<sequence>MPAIPPTRRGKVIVVFASVHLVFLLFGVLPTRWRDQILVSPVFNRYERVTRCHQLWNMFETIPNMNRLEARLIVQEKGQRPRELGMVLPGLRKFRQHDQVRLNNWMVNVIFNPTRGVFRESYMRSAAEALLRSGRYGPRTQVSLEVVPYYTRSLLGVRSLKEIAVERPSVLGPFEIGTLAAQTTPAQTTP</sequence>
<keyword evidence="1" id="KW-0812">Transmembrane</keyword>
<protein>
    <submittedName>
        <fullName evidence="2">Uncharacterized protein</fullName>
    </submittedName>
</protein>
<keyword evidence="1" id="KW-1133">Transmembrane helix</keyword>
<gene>
    <name evidence="2" type="ORF">ACFQDI_11120</name>
</gene>
<name>A0ABW0KQA1_9BACT</name>
<accession>A0ABW0KQA1</accession>